<gene>
    <name evidence="1" type="ORF">PEDI_29720</name>
</gene>
<dbReference type="Proteomes" id="UP001310022">
    <property type="component" value="Unassembled WGS sequence"/>
</dbReference>
<protein>
    <submittedName>
        <fullName evidence="1">Uncharacterized protein</fullName>
    </submittedName>
</protein>
<accession>A0AAN4W1X9</accession>
<evidence type="ECO:0000313" key="1">
    <source>
        <dbReference type="EMBL" id="GJM62420.1"/>
    </source>
</evidence>
<sequence>MGDLKIIVEEVHIQSAFEQIHQGNMEKVMAQFSTEQRALLTYIFLMQEKLEFEDDFELLLLLSTSIWLSFKAAFENFPSITEDKLMEVANGYMEKLKAEEAPLSGEHPQMELLAFAEQMIKNHMEDRPEMDLKSQSIVMTTAHIVVDALHQTIN</sequence>
<proteinExistence type="predicted"/>
<reference evidence="1 2" key="1">
    <citation type="submission" date="2021-12" db="EMBL/GenBank/DDBJ databases">
        <title>Genome sequencing of bacteria with rrn-lacking chromosome and rrn-plasmid.</title>
        <authorList>
            <person name="Anda M."/>
            <person name="Iwasaki W."/>
        </authorList>
    </citation>
    <scope>NUCLEOTIDE SEQUENCE [LARGE SCALE GENOMIC DNA]</scope>
    <source>
        <strain evidence="1 2">NBRC 15940</strain>
    </source>
</reference>
<organism evidence="1 2">
    <name type="scientific">Persicobacter diffluens</name>
    <dbReference type="NCBI Taxonomy" id="981"/>
    <lineage>
        <taxon>Bacteria</taxon>
        <taxon>Pseudomonadati</taxon>
        <taxon>Bacteroidota</taxon>
        <taxon>Cytophagia</taxon>
        <taxon>Cytophagales</taxon>
        <taxon>Persicobacteraceae</taxon>
        <taxon>Persicobacter</taxon>
    </lineage>
</organism>
<evidence type="ECO:0000313" key="2">
    <source>
        <dbReference type="Proteomes" id="UP001310022"/>
    </source>
</evidence>
<comment type="caution">
    <text evidence="1">The sequence shown here is derived from an EMBL/GenBank/DDBJ whole genome shotgun (WGS) entry which is preliminary data.</text>
</comment>
<keyword evidence="2" id="KW-1185">Reference proteome</keyword>
<name>A0AAN4W1X9_9BACT</name>
<dbReference type="EMBL" id="BQKE01000001">
    <property type="protein sequence ID" value="GJM62420.1"/>
    <property type="molecule type" value="Genomic_DNA"/>
</dbReference>
<dbReference type="AlphaFoldDB" id="A0AAN4W1X9"/>
<dbReference type="RefSeq" id="WP_338237687.1">
    <property type="nucleotide sequence ID" value="NZ_BQKE01000001.1"/>
</dbReference>